<keyword evidence="3" id="KW-1185">Reference proteome</keyword>
<organism evidence="2 3">
    <name type="scientific">Companilactobacillus nuruki</name>
    <dbReference type="NCBI Taxonomy" id="1993540"/>
    <lineage>
        <taxon>Bacteria</taxon>
        <taxon>Bacillati</taxon>
        <taxon>Bacillota</taxon>
        <taxon>Bacilli</taxon>
        <taxon>Lactobacillales</taxon>
        <taxon>Lactobacillaceae</taxon>
        <taxon>Companilactobacillus</taxon>
    </lineage>
</organism>
<dbReference type="SMART" id="SM00644">
    <property type="entry name" value="Ami_2"/>
    <property type="match status" value="1"/>
</dbReference>
<dbReference type="Gene3D" id="3.40.80.10">
    <property type="entry name" value="Peptidoglycan recognition protein-like"/>
    <property type="match status" value="1"/>
</dbReference>
<name>A0A2N7AWZ7_9LACO</name>
<sequence length="290" mass="33624">MIKKKYFLFTFFILLFLLITNTKTVKADSSINDYIIDNQIQPAKIQSQEGTFGVWQGYRYGVGQPEGIVVHETSENNVTAQQFTDRFNSEWRQKQTYVHAFVDNNQILNIHNTDYIVWGAGPTANSRFIQVELCRVNTYDEFAHSLSNDAYYIASKLIQYNLPDVPGQTVFSHKQTSDLWHETKHQDPDYYFSTWGYDMNQFNDLILSYYDNLKSYNNVYNPNDHVINVRNSNGAYVPLVSLNDDGSVSSISNRALANNTPWYTDKKQTVNGVLYHRVATNEWVADSYKY</sequence>
<protein>
    <submittedName>
        <fullName evidence="2">Amidase</fullName>
    </submittedName>
</protein>
<evidence type="ECO:0000313" key="2">
    <source>
        <dbReference type="EMBL" id="PMD73303.1"/>
    </source>
</evidence>
<feature type="domain" description="N-acetylmuramoyl-L-alanine amidase" evidence="1">
    <location>
        <begin position="55"/>
        <end position="189"/>
    </location>
</feature>
<evidence type="ECO:0000259" key="1">
    <source>
        <dbReference type="SMART" id="SM00644"/>
    </source>
</evidence>
<dbReference type="Pfam" id="PF01510">
    <property type="entry name" value="Amidase_2"/>
    <property type="match status" value="1"/>
</dbReference>
<dbReference type="AlphaFoldDB" id="A0A2N7AWZ7"/>
<proteinExistence type="predicted"/>
<dbReference type="SUPFAM" id="SSF55846">
    <property type="entry name" value="N-acetylmuramoyl-L-alanine amidase-like"/>
    <property type="match status" value="1"/>
</dbReference>
<evidence type="ECO:0000313" key="3">
    <source>
        <dbReference type="Proteomes" id="UP000235649"/>
    </source>
</evidence>
<gene>
    <name evidence="2" type="ORF">CBP76_02125</name>
</gene>
<accession>A0A2N7AWZ7</accession>
<dbReference type="Proteomes" id="UP000235649">
    <property type="component" value="Unassembled WGS sequence"/>
</dbReference>
<dbReference type="InterPro" id="IPR036505">
    <property type="entry name" value="Amidase/PGRP_sf"/>
</dbReference>
<dbReference type="GO" id="GO:0009253">
    <property type="term" value="P:peptidoglycan catabolic process"/>
    <property type="evidence" value="ECO:0007669"/>
    <property type="project" value="InterPro"/>
</dbReference>
<dbReference type="CDD" id="cd06583">
    <property type="entry name" value="PGRP"/>
    <property type="match status" value="1"/>
</dbReference>
<dbReference type="EMBL" id="NIPR01000004">
    <property type="protein sequence ID" value="PMD73303.1"/>
    <property type="molecule type" value="Genomic_DNA"/>
</dbReference>
<comment type="caution">
    <text evidence="2">The sequence shown here is derived from an EMBL/GenBank/DDBJ whole genome shotgun (WGS) entry which is preliminary data.</text>
</comment>
<dbReference type="InterPro" id="IPR002502">
    <property type="entry name" value="Amidase_domain"/>
</dbReference>
<dbReference type="GO" id="GO:0008745">
    <property type="term" value="F:N-acetylmuramoyl-L-alanine amidase activity"/>
    <property type="evidence" value="ECO:0007669"/>
    <property type="project" value="InterPro"/>
</dbReference>
<dbReference type="OrthoDB" id="9816557at2"/>
<reference evidence="2 3" key="1">
    <citation type="submission" date="2017-05" db="EMBL/GenBank/DDBJ databases">
        <title>Lactobacillus nurukis nov., sp. nov., isolated from nuruk.</title>
        <authorList>
            <person name="Kim S.-J."/>
        </authorList>
    </citation>
    <scope>NUCLEOTIDE SEQUENCE [LARGE SCALE GENOMIC DNA]</scope>
    <source>
        <strain evidence="2 3">SYF10-1a</strain>
    </source>
</reference>